<reference evidence="1" key="1">
    <citation type="submission" date="2015-07" db="EMBL/GenBank/DDBJ databases">
        <title>MeaNS - Measles Nucleotide Surveillance Program.</title>
        <authorList>
            <person name="Tran T."/>
            <person name="Druce J."/>
        </authorList>
    </citation>
    <scope>NUCLEOTIDE SEQUENCE</scope>
    <source>
        <strain evidence="1">UCB-OBI-ISO-001</strain>
        <tissue evidence="1">Gonad</tissue>
    </source>
</reference>
<proteinExistence type="predicted"/>
<sequence>MMRYLLDRATVYRRITNPFELVLWIGPLIHRRLNTRSNTRYEAGWKPAHFASFFTRNGKGFNEGPTFNPLSKKT</sequence>
<protein>
    <submittedName>
        <fullName evidence="1">Uncharacterized protein</fullName>
    </submittedName>
</protein>
<accession>A0A0L8H7H1</accession>
<gene>
    <name evidence="1" type="ORF">OCBIM_22021527mg</name>
</gene>
<dbReference type="EMBL" id="KQ419071">
    <property type="protein sequence ID" value="KOF84710.1"/>
    <property type="molecule type" value="Genomic_DNA"/>
</dbReference>
<dbReference type="AlphaFoldDB" id="A0A0L8H7H1"/>
<name>A0A0L8H7H1_OCTBM</name>
<organism evidence="1">
    <name type="scientific">Octopus bimaculoides</name>
    <name type="common">California two-spotted octopus</name>
    <dbReference type="NCBI Taxonomy" id="37653"/>
    <lineage>
        <taxon>Eukaryota</taxon>
        <taxon>Metazoa</taxon>
        <taxon>Spiralia</taxon>
        <taxon>Lophotrochozoa</taxon>
        <taxon>Mollusca</taxon>
        <taxon>Cephalopoda</taxon>
        <taxon>Coleoidea</taxon>
        <taxon>Octopodiformes</taxon>
        <taxon>Octopoda</taxon>
        <taxon>Incirrata</taxon>
        <taxon>Octopodidae</taxon>
        <taxon>Octopus</taxon>
    </lineage>
</organism>
<evidence type="ECO:0000313" key="1">
    <source>
        <dbReference type="EMBL" id="KOF84710.1"/>
    </source>
</evidence>